<dbReference type="InterPro" id="IPR037158">
    <property type="entry name" value="Thr_synth_N_sf"/>
</dbReference>
<dbReference type="PANTHER" id="PTHR42690:SF1">
    <property type="entry name" value="THREONINE SYNTHASE-LIKE 2"/>
    <property type="match status" value="1"/>
</dbReference>
<name>A0A382A640_9ZZZZ</name>
<dbReference type="PROSITE" id="PS00165">
    <property type="entry name" value="DEHYDRATASE_SER_THR"/>
    <property type="match status" value="1"/>
</dbReference>
<dbReference type="Gene3D" id="3.40.50.1100">
    <property type="match status" value="2"/>
</dbReference>
<feature type="domain" description="Tryptophan synthase beta chain-like PALP" evidence="9">
    <location>
        <begin position="96"/>
        <end position="369"/>
    </location>
</feature>
<dbReference type="SUPFAM" id="SSF53686">
    <property type="entry name" value="Tryptophan synthase beta subunit-like PLP-dependent enzymes"/>
    <property type="match status" value="1"/>
</dbReference>
<accession>A0A382A640</accession>
<keyword evidence="5" id="KW-0028">Amino-acid biosynthesis</keyword>
<evidence type="ECO:0000259" key="10">
    <source>
        <dbReference type="Pfam" id="PF14821"/>
    </source>
</evidence>
<dbReference type="EMBL" id="UINC01024070">
    <property type="protein sequence ID" value="SVA97008.1"/>
    <property type="molecule type" value="Genomic_DNA"/>
</dbReference>
<keyword evidence="8" id="KW-0456">Lyase</keyword>
<sequence length="433" mass="48405">MKYISTKANHAITIEEALFSGTSKGGGLYMPESIPQIDTEDFKKSDNFQEFSFQLLSHFFVGSTIEDDLEDIINSSLNFPVIHRDIIEDKGHYSVLELFHGPTAAFKDFGARFLASSMSKILKKADQSDVYTILVATSGDTGGAVASAFYQRPEFRVAVLFPEGRVSPRQQHQLTCWGKNITSLAVKGEFDDCQRLVKEAFNNPELSLKHNLCSANSINIGRLLPQATYYAWSSIKNKKKTGLPSSFIIPTGNLGNAFACFIAKEMGFPIDRIIFATNANKTIPDFIATKEWSPRPTLPTLASAMDVGNPSNMERFFYQYQNTEKLLSVLESFSVSDNEIKDQIRHQYEKNKVVICPHTATAFHAYRNLPTSYLDGSYWTLVATAHPAKFENIVEPIINIELEIPDSLKALMALESSSNSIEPNLEHFTSYLS</sequence>
<organism evidence="11">
    <name type="scientific">marine metagenome</name>
    <dbReference type="NCBI Taxonomy" id="408172"/>
    <lineage>
        <taxon>unclassified sequences</taxon>
        <taxon>metagenomes</taxon>
        <taxon>ecological metagenomes</taxon>
    </lineage>
</organism>
<dbReference type="Pfam" id="PF14821">
    <property type="entry name" value="Thr_synth_N"/>
    <property type="match status" value="1"/>
</dbReference>
<proteinExistence type="inferred from homology"/>
<evidence type="ECO:0000256" key="7">
    <source>
        <dbReference type="ARBA" id="ARBA00022898"/>
    </source>
</evidence>
<dbReference type="AlphaFoldDB" id="A0A382A640"/>
<reference evidence="11" key="1">
    <citation type="submission" date="2018-05" db="EMBL/GenBank/DDBJ databases">
        <authorList>
            <person name="Lanie J.A."/>
            <person name="Ng W.-L."/>
            <person name="Kazmierczak K.M."/>
            <person name="Andrzejewski T.M."/>
            <person name="Davidsen T.M."/>
            <person name="Wayne K.J."/>
            <person name="Tettelin H."/>
            <person name="Glass J.I."/>
            <person name="Rusch D."/>
            <person name="Podicherti R."/>
            <person name="Tsui H.-C.T."/>
            <person name="Winkler M.E."/>
        </authorList>
    </citation>
    <scope>NUCLEOTIDE SEQUENCE</scope>
</reference>
<evidence type="ECO:0000313" key="11">
    <source>
        <dbReference type="EMBL" id="SVA97008.1"/>
    </source>
</evidence>
<evidence type="ECO:0000256" key="5">
    <source>
        <dbReference type="ARBA" id="ARBA00022605"/>
    </source>
</evidence>
<dbReference type="InterPro" id="IPR051166">
    <property type="entry name" value="Threonine_Synthase"/>
</dbReference>
<dbReference type="NCBIfam" id="TIGR00260">
    <property type="entry name" value="thrC"/>
    <property type="match status" value="1"/>
</dbReference>
<keyword evidence="6" id="KW-0791">Threonine biosynthesis</keyword>
<feature type="domain" description="Threonine synthase N-terminal" evidence="10">
    <location>
        <begin position="2"/>
        <end position="76"/>
    </location>
</feature>
<dbReference type="GO" id="GO:0030170">
    <property type="term" value="F:pyridoxal phosphate binding"/>
    <property type="evidence" value="ECO:0007669"/>
    <property type="project" value="InterPro"/>
</dbReference>
<dbReference type="InterPro" id="IPR036052">
    <property type="entry name" value="TrpB-like_PALP_sf"/>
</dbReference>
<evidence type="ECO:0000256" key="2">
    <source>
        <dbReference type="ARBA" id="ARBA00004979"/>
    </source>
</evidence>
<keyword evidence="7" id="KW-0663">Pyridoxal phosphate</keyword>
<evidence type="ECO:0000256" key="4">
    <source>
        <dbReference type="ARBA" id="ARBA00013028"/>
    </source>
</evidence>
<comment type="pathway">
    <text evidence="2">Amino-acid biosynthesis; L-threonine biosynthesis; L-threonine from L-aspartate: step 5/5.</text>
</comment>
<dbReference type="Pfam" id="PF00291">
    <property type="entry name" value="PALP"/>
    <property type="match status" value="1"/>
</dbReference>
<evidence type="ECO:0000256" key="8">
    <source>
        <dbReference type="ARBA" id="ARBA00023239"/>
    </source>
</evidence>
<dbReference type="Gene3D" id="3.90.1380.10">
    <property type="entry name" value="Threonine synthase, N-terminal domain"/>
    <property type="match status" value="1"/>
</dbReference>
<dbReference type="UniPathway" id="UPA00050">
    <property type="reaction ID" value="UER00065"/>
</dbReference>
<evidence type="ECO:0000259" key="9">
    <source>
        <dbReference type="Pfam" id="PF00291"/>
    </source>
</evidence>
<evidence type="ECO:0000256" key="1">
    <source>
        <dbReference type="ARBA" id="ARBA00001933"/>
    </source>
</evidence>
<evidence type="ECO:0000256" key="6">
    <source>
        <dbReference type="ARBA" id="ARBA00022697"/>
    </source>
</evidence>
<comment type="similarity">
    <text evidence="3">Belongs to the threonine synthase family.</text>
</comment>
<dbReference type="InterPro" id="IPR000634">
    <property type="entry name" value="Ser/Thr_deHydtase_PyrdxlP-BS"/>
</dbReference>
<dbReference type="InterPro" id="IPR004450">
    <property type="entry name" value="Thr_synthase-like"/>
</dbReference>
<dbReference type="PANTHER" id="PTHR42690">
    <property type="entry name" value="THREONINE SYNTHASE FAMILY MEMBER"/>
    <property type="match status" value="1"/>
</dbReference>
<comment type="cofactor">
    <cofactor evidence="1">
        <name>pyridoxal 5'-phosphate</name>
        <dbReference type="ChEBI" id="CHEBI:597326"/>
    </cofactor>
</comment>
<dbReference type="InterPro" id="IPR029144">
    <property type="entry name" value="Thr_synth_N"/>
</dbReference>
<dbReference type="GO" id="GO:0004795">
    <property type="term" value="F:threonine synthase activity"/>
    <property type="evidence" value="ECO:0007669"/>
    <property type="project" value="UniProtKB-EC"/>
</dbReference>
<protein>
    <recommendedName>
        <fullName evidence="4">threonine synthase</fullName>
        <ecNumber evidence="4">4.2.3.1</ecNumber>
    </recommendedName>
</protein>
<evidence type="ECO:0000256" key="3">
    <source>
        <dbReference type="ARBA" id="ARBA00005517"/>
    </source>
</evidence>
<dbReference type="EC" id="4.2.3.1" evidence="4"/>
<dbReference type="GO" id="GO:0009088">
    <property type="term" value="P:threonine biosynthetic process"/>
    <property type="evidence" value="ECO:0007669"/>
    <property type="project" value="UniProtKB-UniPathway"/>
</dbReference>
<dbReference type="InterPro" id="IPR001926">
    <property type="entry name" value="TrpB-like_PALP"/>
</dbReference>
<gene>
    <name evidence="11" type="ORF">METZ01_LOCUS149862</name>
</gene>